<dbReference type="SUPFAM" id="SSF50998">
    <property type="entry name" value="Quinoprotein alcohol dehydrogenase-like"/>
    <property type="match status" value="1"/>
</dbReference>
<gene>
    <name evidence="4" type="primary">wdr97</name>
</gene>
<dbReference type="Gene3D" id="2.130.10.10">
    <property type="entry name" value="YVTN repeat-like/Quinoprotein amine dehydrogenase"/>
    <property type="match status" value="2"/>
</dbReference>
<dbReference type="InterPro" id="IPR001680">
    <property type="entry name" value="WD40_rpt"/>
</dbReference>
<accession>A0A6P8GQY9</accession>
<evidence type="ECO:0000256" key="2">
    <source>
        <dbReference type="SAM" id="MobiDB-lite"/>
    </source>
</evidence>
<evidence type="ECO:0000313" key="4">
    <source>
        <dbReference type="RefSeq" id="XP_031440211.1"/>
    </source>
</evidence>
<dbReference type="RefSeq" id="XP_031440211.1">
    <property type="nucleotide sequence ID" value="XM_031584351.1"/>
</dbReference>
<feature type="compositionally biased region" description="Low complexity" evidence="2">
    <location>
        <begin position="1013"/>
        <end position="1026"/>
    </location>
</feature>
<feature type="repeat" description="WD" evidence="1">
    <location>
        <begin position="649"/>
        <end position="681"/>
    </location>
</feature>
<protein>
    <submittedName>
        <fullName evidence="4">WD repeat-containing protein 97</fullName>
    </submittedName>
</protein>
<dbReference type="InterPro" id="IPR015943">
    <property type="entry name" value="WD40/YVTN_repeat-like_dom_sf"/>
</dbReference>
<dbReference type="CTD" id="340390"/>
<keyword evidence="1" id="KW-0853">WD repeat</keyword>
<feature type="region of interest" description="Disordered" evidence="2">
    <location>
        <begin position="994"/>
        <end position="1026"/>
    </location>
</feature>
<proteinExistence type="predicted"/>
<feature type="compositionally biased region" description="Basic and acidic residues" evidence="2">
    <location>
        <begin position="881"/>
        <end position="890"/>
    </location>
</feature>
<dbReference type="SUPFAM" id="SSF50978">
    <property type="entry name" value="WD40 repeat-like"/>
    <property type="match status" value="1"/>
</dbReference>
<feature type="region of interest" description="Disordered" evidence="2">
    <location>
        <begin position="467"/>
        <end position="486"/>
    </location>
</feature>
<dbReference type="Pfam" id="PF00400">
    <property type="entry name" value="WD40"/>
    <property type="match status" value="3"/>
</dbReference>
<feature type="region of interest" description="Disordered" evidence="2">
    <location>
        <begin position="850"/>
        <end position="895"/>
    </location>
</feature>
<dbReference type="InterPro" id="IPR011047">
    <property type="entry name" value="Quinoprotein_ADH-like_sf"/>
</dbReference>
<feature type="region of interest" description="Disordered" evidence="2">
    <location>
        <begin position="21"/>
        <end position="52"/>
    </location>
</feature>
<dbReference type="InterPro" id="IPR036322">
    <property type="entry name" value="WD40_repeat_dom_sf"/>
</dbReference>
<dbReference type="KEGG" id="char:105889263"/>
<dbReference type="SMART" id="SM00320">
    <property type="entry name" value="WD40"/>
    <property type="match status" value="4"/>
</dbReference>
<dbReference type="PROSITE" id="PS50082">
    <property type="entry name" value="WD_REPEATS_2"/>
    <property type="match status" value="3"/>
</dbReference>
<keyword evidence="3" id="KW-1185">Reference proteome</keyword>
<dbReference type="PROSITE" id="PS50294">
    <property type="entry name" value="WD_REPEATS_REGION"/>
    <property type="match status" value="3"/>
</dbReference>
<dbReference type="OrthoDB" id="6262491at2759"/>
<dbReference type="GeneID" id="105889263"/>
<dbReference type="PANTHER" id="PTHR45532">
    <property type="entry name" value="WD REPEAT-CONTAINING PROTEIN 97"/>
    <property type="match status" value="1"/>
</dbReference>
<name>A0A6P8GQY9_CLUHA</name>
<reference evidence="4" key="1">
    <citation type="submission" date="2025-08" db="UniProtKB">
        <authorList>
            <consortium name="RefSeq"/>
        </authorList>
    </citation>
    <scope>IDENTIFICATION</scope>
</reference>
<dbReference type="Proteomes" id="UP000515152">
    <property type="component" value="Chromosome 17"/>
</dbReference>
<feature type="region of interest" description="Disordered" evidence="2">
    <location>
        <begin position="746"/>
        <end position="770"/>
    </location>
</feature>
<organism evidence="3 4">
    <name type="scientific">Clupea harengus</name>
    <name type="common">Atlantic herring</name>
    <dbReference type="NCBI Taxonomy" id="7950"/>
    <lineage>
        <taxon>Eukaryota</taxon>
        <taxon>Metazoa</taxon>
        <taxon>Chordata</taxon>
        <taxon>Craniata</taxon>
        <taxon>Vertebrata</taxon>
        <taxon>Euteleostomi</taxon>
        <taxon>Actinopterygii</taxon>
        <taxon>Neopterygii</taxon>
        <taxon>Teleostei</taxon>
        <taxon>Clupei</taxon>
        <taxon>Clupeiformes</taxon>
        <taxon>Clupeoidei</taxon>
        <taxon>Clupeidae</taxon>
        <taxon>Clupea</taxon>
    </lineage>
</organism>
<dbReference type="PANTHER" id="PTHR45532:SF1">
    <property type="entry name" value="WD REPEAT-CONTAINING PROTEIN 97"/>
    <property type="match status" value="1"/>
</dbReference>
<sequence>MFTGEQGDDGIHAVKDAGSLVADTGGRPQAQVPDSLDDPQKAGKTRNVPNTGLRGIDVQHTVITHGLQHLRHVPCDRPPHHMTCGEGVDGFISLHDDSANLCSVCFYHTDGSIRGSSPTCHTTPYLGLTSTQVPGRVVGWGPGAILDLLDGQLRPLAQATDPLDVRTCVATDNPTEVVTAGAGNVCLWCLIHMVCQVQVVEGLEKQVFSQLALAPQDSKYGHRVFAVYGGSVTVVDLKKGKILERKNLHYREITGITYCSQMDYLVTASTDVTIRVWGPDWELKIAFVGHTALVTSLVCCPHTGLLLSCSLDATLRCWSLEEGDQVQKISVKGTHPPLAVGGPAKGSAFFTFSKGGVDFWTISNLYHPHCKLGGDLCGPVRQMIVSPCPPPYPARVLCVHGDRDVTLIAAETGAILTGLTVGCKVLCADYCLPKETILVLTEDGVMLTASALTNPITVLDEWSGKRQRSRQWEDGEGDGQDSGPGPASYMVLYSNLTERKRALQEWTNLQEQRGRKAKKQKYVDDPKNRFLVMLGHCGGYVTVLKLHTRSVQYRTPAHKGQKITIMQAHTKSNFLLTAGEDNSVLVWRVFPYAEECLSLHLSVSCGQPPFHLALLGPLLALTFQEPESATYSLAYYHMDNRKRLDHPPKQDHLGCITGLSVNRQLRVFASSSEDGTVRVWDEENRLVRTLELPTEPECLAFIGQKEDLLLGIRGDLYFINFSQILPQDLPLQPLCHERFDPVPDLPIPCKSSGTSKRRPECSSLSDQDKEDLKVDPELVALQARNRDLEALQQGELEIKRKKKKCSKTLRKHIKKEAFDRYMKLMYKEPVKIEIPEVDTFDLNFTMFPPKPREERPVTPPTFSEGFFPNHREAKNQTSKKAQPDQERDKISAQAPYRNRGFIPNSVLVEQLWPGVVVENVLPSPPSEKKKLREWDMSSETRLWESEEEAEESEEEECVLFLDSLEPKRIPESPQLETPSPEVVVEEVIEKPKTRNTLPPVKDIKPRPRKIAAPRTQTPPRERTPSPTIPEFLIQFLEEVWFKNIFPDIKGIPASLRPDDFARQLLEFLKSDDASVKMGIMTALLTLCKQGALENAGLVFKGLVACVSQSITLNMSEAAHRFAHELLNMLVCLCPGDSAFMVELLVLMAFKQLEFQKTVLSLLHKMGLKGDDTKLTGELNSWQKTILGQSDIWQGLRKMAADWLDHWTAKYKEQNMDLSLLCAGVPPVDVLNYYCSLPEVVEAEVPHIEVDIKKDSVLMPSLLPKSRAIYRLGETYSMSRTREPRGIVLPPLTYRPLLLGFTRFLKLPLAQVFLDPFPFAPDPHCLKPSAQRFFMVEQSYVSYYR</sequence>
<feature type="repeat" description="WD" evidence="1">
    <location>
        <begin position="287"/>
        <end position="328"/>
    </location>
</feature>
<evidence type="ECO:0000313" key="3">
    <source>
        <dbReference type="Proteomes" id="UP000515152"/>
    </source>
</evidence>
<evidence type="ECO:0000256" key="1">
    <source>
        <dbReference type="PROSITE-ProRule" id="PRU00221"/>
    </source>
</evidence>
<feature type="repeat" description="WD" evidence="1">
    <location>
        <begin position="246"/>
        <end position="277"/>
    </location>
</feature>